<gene>
    <name evidence="1" type="ORF">BDN72DRAFT_931649</name>
</gene>
<organism evidence="1 2">
    <name type="scientific">Pluteus cervinus</name>
    <dbReference type="NCBI Taxonomy" id="181527"/>
    <lineage>
        <taxon>Eukaryota</taxon>
        <taxon>Fungi</taxon>
        <taxon>Dikarya</taxon>
        <taxon>Basidiomycota</taxon>
        <taxon>Agaricomycotina</taxon>
        <taxon>Agaricomycetes</taxon>
        <taxon>Agaricomycetidae</taxon>
        <taxon>Agaricales</taxon>
        <taxon>Pluteineae</taxon>
        <taxon>Pluteaceae</taxon>
        <taxon>Pluteus</taxon>
    </lineage>
</organism>
<reference evidence="1 2" key="1">
    <citation type="journal article" date="2019" name="Nat. Ecol. Evol.">
        <title>Megaphylogeny resolves global patterns of mushroom evolution.</title>
        <authorList>
            <person name="Varga T."/>
            <person name="Krizsan K."/>
            <person name="Foldi C."/>
            <person name="Dima B."/>
            <person name="Sanchez-Garcia M."/>
            <person name="Sanchez-Ramirez S."/>
            <person name="Szollosi G.J."/>
            <person name="Szarkandi J.G."/>
            <person name="Papp V."/>
            <person name="Albert L."/>
            <person name="Andreopoulos W."/>
            <person name="Angelini C."/>
            <person name="Antonin V."/>
            <person name="Barry K.W."/>
            <person name="Bougher N.L."/>
            <person name="Buchanan P."/>
            <person name="Buyck B."/>
            <person name="Bense V."/>
            <person name="Catcheside P."/>
            <person name="Chovatia M."/>
            <person name="Cooper J."/>
            <person name="Damon W."/>
            <person name="Desjardin D."/>
            <person name="Finy P."/>
            <person name="Geml J."/>
            <person name="Haridas S."/>
            <person name="Hughes K."/>
            <person name="Justo A."/>
            <person name="Karasinski D."/>
            <person name="Kautmanova I."/>
            <person name="Kiss B."/>
            <person name="Kocsube S."/>
            <person name="Kotiranta H."/>
            <person name="LaButti K.M."/>
            <person name="Lechner B.E."/>
            <person name="Liimatainen K."/>
            <person name="Lipzen A."/>
            <person name="Lukacs Z."/>
            <person name="Mihaltcheva S."/>
            <person name="Morgado L.N."/>
            <person name="Niskanen T."/>
            <person name="Noordeloos M.E."/>
            <person name="Ohm R.A."/>
            <person name="Ortiz-Santana B."/>
            <person name="Ovrebo C."/>
            <person name="Racz N."/>
            <person name="Riley R."/>
            <person name="Savchenko A."/>
            <person name="Shiryaev A."/>
            <person name="Soop K."/>
            <person name="Spirin V."/>
            <person name="Szebenyi C."/>
            <person name="Tomsovsky M."/>
            <person name="Tulloss R.E."/>
            <person name="Uehling J."/>
            <person name="Grigoriev I.V."/>
            <person name="Vagvolgyi C."/>
            <person name="Papp T."/>
            <person name="Martin F.M."/>
            <person name="Miettinen O."/>
            <person name="Hibbett D.S."/>
            <person name="Nagy L.G."/>
        </authorList>
    </citation>
    <scope>NUCLEOTIDE SEQUENCE [LARGE SCALE GENOMIC DNA]</scope>
    <source>
        <strain evidence="1 2">NL-1719</strain>
    </source>
</reference>
<sequence length="1363" mass="152385">MFRDLHVVGTKSSSTYQPTLASTFSPWSLIEGIQEAMRPPLRDILTGFEGVIRPGEMLLVLGKPGAGCSTLLKVLANHRSEYHAINGEVNYDSISPEHIREHFRGDVQYCSEDDVHFPTLTVEQTIKFAAKTRSPCNRLMTNRDELVQLETDIFTTVLGLIHAKSTLVGDALIHGISGGEKKRVSIAEVLAGRSCVNAWDNSTRGLDSSTALELLRAFRVATDILKTTTIVTLYQAGESLYNQFDKVCLLYEGRMAYFGPADQARQYFIDLGYEPAHRQTTSDFLISVTDPNARLPRSDILSIPRNAAEFAEHFQKSRFSQVNKRDIQSYEDTFVGKPDRAAAYMNSAQSEHSRGARKESPYITSIAMQTRAVMLRRVQLMWGNKLETFMNMFGSVVQSAIIGTVFLKMADSTDTFFPRGSVLFCAVLLTSFASLAEIPALFSQRPVVSKHEKAALYHPFVEALAMTLVDIPITLVLTILYGVILYYMTGMQRTTARIELVNDFRFSTYYVIVFVSAVSMKNFFRATSAAVRSQSTALSIAGLTLVVVTLYSGYIVPKPSMVRGLKWIGHINPISYAFEALMANEFHTLKGMCTEVVPQGPGYDDVSLENKVCTVVGALPGQPFVDGSRFLSLVYEFSYSHVWRNFGIVLAFGTVFFISLLAFTEVNTATFSLASPVLFKRGGKWPARSHRLDEEAQTPAHGDSAAAPFDAGDREKAPLSTDIFSWKNLNYMIPVPGEAEKRLLDDISGYVAPGKLTALMGESGAGKTTLLNVLAQRADFGVVTGSMFVNGQVLPDGFQSQTGYCQQLDIHVPTTTVREALLFSAKLRRPQSVTLAENETYVERCIKLCGLEDYADAMVGTLNTEFRKRTTIAVELAAKPKLLLFLDEPTTGLDSQSAWAIVSFLRTLADHGQAVLCTIHQPSAELFQVFDRLLLLRKGGQTVYFGDVGHNATTVLSYFERNGGKRCLPDENPAEYILDIIGAGANATSKLDWYNVWRESSESLQLLNQIESIHDLGRQRPPSKTSFYSEFATSWGNQLKILIERDARSYWRDPTYLMAKLSLNAMGGLFVGLTFFRSEDTQQGTQDKVFAIFIATIISVALSTQIQIPFLAVRTIYEIRERKSRIYSWTALITSQILIEIPWNILGSTIFFCCWYWTVGFSTSRAGYSYLMVGILWPLHYSTIGQAVAAMCPNPQISSLLFATIYLAFIVTFDGVLQPFRRLGWWKWMYHVSPYTYLIEGFIGQAVGHQTIQCSPIEFVLINPPPNTTCSSYLTPFLSYSDGYLTNPNATEGCQFCGISSTDKLLKDHWNINYDNRWRNVGIMVWFVVFDIICIYAFTYLFRIHKTRRRGRLSSSTTSKTNK</sequence>
<name>A0ACD3B282_9AGAR</name>
<accession>A0ACD3B282</accession>
<evidence type="ECO:0000313" key="1">
    <source>
        <dbReference type="EMBL" id="TFK72093.1"/>
    </source>
</evidence>
<evidence type="ECO:0000313" key="2">
    <source>
        <dbReference type="Proteomes" id="UP000308600"/>
    </source>
</evidence>
<keyword evidence="2" id="KW-1185">Reference proteome</keyword>
<proteinExistence type="predicted"/>
<dbReference type="EMBL" id="ML208289">
    <property type="protein sequence ID" value="TFK72093.1"/>
    <property type="molecule type" value="Genomic_DNA"/>
</dbReference>
<protein>
    <submittedName>
        <fullName evidence="1">Pleiotropic drug resistance ABC transporter</fullName>
    </submittedName>
</protein>
<dbReference type="Proteomes" id="UP000308600">
    <property type="component" value="Unassembled WGS sequence"/>
</dbReference>